<reference evidence="1" key="1">
    <citation type="submission" date="2020-05" db="EMBL/GenBank/DDBJ databases">
        <title>Phylogenomic resolution of chytrid fungi.</title>
        <authorList>
            <person name="Stajich J.E."/>
            <person name="Amses K."/>
            <person name="Simmons R."/>
            <person name="Seto K."/>
            <person name="Myers J."/>
            <person name="Bonds A."/>
            <person name="Quandt C.A."/>
            <person name="Barry K."/>
            <person name="Liu P."/>
            <person name="Grigoriev I."/>
            <person name="Longcore J.E."/>
            <person name="James T.Y."/>
        </authorList>
    </citation>
    <scope>NUCLEOTIDE SEQUENCE</scope>
    <source>
        <strain evidence="1">JEL0379</strain>
    </source>
</reference>
<keyword evidence="2" id="KW-1185">Reference proteome</keyword>
<comment type="caution">
    <text evidence="1">The sequence shown here is derived from an EMBL/GenBank/DDBJ whole genome shotgun (WGS) entry which is preliminary data.</text>
</comment>
<evidence type="ECO:0000313" key="1">
    <source>
        <dbReference type="EMBL" id="KAJ3184994.1"/>
    </source>
</evidence>
<gene>
    <name evidence="1" type="ORF">HDU87_002560</name>
</gene>
<sequence length="1462" mass="157756">MDWPALTRAYVKTPREGRAPLFSALAAVSQDGGSQAALEAWDVVLTTMEQSLVSYFNAPAATTQTHAVAVITELLKPEGHAEFACVRLVSLAFRNLSYLDLVTNEEGPSPLDETPCLAYRKWLTSIEELLPACKAAGPQITAFLMLNYLLRFCALPVKDDAASRTLGTMERKLLQNAARLSPTVLTVPMAVIAAHVFTLFLDGTGSGDVSLKTVQKFLDSFFSVGKLQVSPETGKILSAAETSQWRKWLISYPLPKGDFKSSSTVRDMLFTDLIFTESAEIHVVSRTNGLYLHKAPAEAIGPHGAEVHQTWLRALSAATISTKNRTPQAFVGRMAVYSAILQDSLVTYVRPTCCTSASRLAVHLNLGQPAESNVITRCHDYAVHEFARILESFATSPARYAAVLKSLLQYLESSVTVANPHQVWTSISVATWKLLRKQFLKWPANLGDSLLLILFQCAEAVNPGPSALGPFGVPWQTAFIQAGVAQLNARIFVTLAGVSGSGSVPVLRFLEALDHSALNPHVHIVETTKLLELIATASPVSAIAALAPLNDKLTEDNLVRAQRVLVSMRAKIVKYPSLRNIYRAVADAVGSDVSNKRKRVDDDLSLTVADNALRAPHIYDKIPNGNIDVSLIVSTSLKQWRKAAQTLRPSAWDQAFYTTISQHYPSPDICYLDLIIAQSVKEWPSYTRKIFDQLIQLCQERGAMRFDRNISPFRTIIATFALRLPPSSMAATTDDLVCIAKELFLLYSEAEAEIRALVKPWIVACLYAATRKVSTLVFIWILRNVNVELGFDETAACVPRLTNAIGTFTDLASLPESKMLLQVLVPMLLSPDEGLARRLASKCGDNAIVLYCLERSKNVGRDLLIEAMQGPADEVMAAAFLELFSRIEDMIQNQAVKGRNVPFAAWFAEHFIEPLVQAPLRSKAEPCLATAVTTAIMRNGVWVQELTKASLSPIFRTWANAMTLAGKTNPRARVLMQAWTDAWETARSPFNWVRTAVKYKVVERDREDGSGFWQVVQGYWAKTIASLADSDVRPVFQAFITAMASSDSGDMTELFPALVQSALGERSAALVEAIKSALLADVQQSATLMTALTSTPDLWPLLLKSEAITGILAGYLANYEKHLYLLPLLSAMYSANLLDPATRYSHASIYSMEVDAAVGALVGIGERPPYHPDSLETILVELLRETVPSPNPLSASLVLALPSTFELTPHVTAVLTQAAETPGLPDLIYSLLIARDVHGPSIPLLNIVVPRRRSRAAIPPAVVAAMLGGPSSSSSSSSSTAQSTAQNYLAMLALLEAQSNIASVMYYIPAIVSAAADYGSPVAGGANSTAPIQRPFIANTAVKILKALRAQLVSASLSSSSSTPASASLAMATEIVAAWRIASAPLAATAVSGSVAATRANGRGGGGGDTRPAQLLLATATPVAEFDALVGARLRALANRTLDLASRALILEAADEVCAGGS</sequence>
<name>A0AAD5TRT3_9FUNG</name>
<accession>A0AAD5TRT3</accession>
<dbReference type="Proteomes" id="UP001212152">
    <property type="component" value="Unassembled WGS sequence"/>
</dbReference>
<proteinExistence type="predicted"/>
<dbReference type="EMBL" id="JADGJQ010000002">
    <property type="protein sequence ID" value="KAJ3184994.1"/>
    <property type="molecule type" value="Genomic_DNA"/>
</dbReference>
<organism evidence="1 2">
    <name type="scientific">Geranomyces variabilis</name>
    <dbReference type="NCBI Taxonomy" id="109894"/>
    <lineage>
        <taxon>Eukaryota</taxon>
        <taxon>Fungi</taxon>
        <taxon>Fungi incertae sedis</taxon>
        <taxon>Chytridiomycota</taxon>
        <taxon>Chytridiomycota incertae sedis</taxon>
        <taxon>Chytridiomycetes</taxon>
        <taxon>Spizellomycetales</taxon>
        <taxon>Powellomycetaceae</taxon>
        <taxon>Geranomyces</taxon>
    </lineage>
</organism>
<evidence type="ECO:0000313" key="2">
    <source>
        <dbReference type="Proteomes" id="UP001212152"/>
    </source>
</evidence>
<protein>
    <submittedName>
        <fullName evidence="1">Uncharacterized protein</fullName>
    </submittedName>
</protein>